<evidence type="ECO:0000313" key="5">
    <source>
        <dbReference type="Proteomes" id="UP001374584"/>
    </source>
</evidence>
<feature type="transmembrane region" description="Helical" evidence="3">
    <location>
        <begin position="64"/>
        <end position="83"/>
    </location>
</feature>
<sequence length="246" mass="27577">MVIVGANFWGRKLSKSFHYAKSQSSTSKIIVDSVPSSESESQSSNSKITVDSVKNFLVVLYQFIYPYAMYGQFSATISASLLAVGRLSDISSLFFIGLLQALSPHLFLDIYVNGVNQVFDFEIDKCFGLHLMIGSPALISYILLNFILWTGYSVNDIPDIEGDKQHGIDSFSMRLGQKKVFWICVFLFELAFGIVFLAGATSSSPLWIKILTTKYVDETNPASTRSFYQLNWKLLMGAYFLLPLTR</sequence>
<dbReference type="PANTHER" id="PTHR43009">
    <property type="entry name" value="HOMOGENTISATE SOLANESYLTRANSFERASE, CHLOROPLASTIC"/>
    <property type="match status" value="1"/>
</dbReference>
<accession>A0AAN9MJ70</accession>
<evidence type="ECO:0000313" key="4">
    <source>
        <dbReference type="EMBL" id="KAK7355437.1"/>
    </source>
</evidence>
<keyword evidence="3" id="KW-0472">Membrane</keyword>
<evidence type="ECO:0000256" key="1">
    <source>
        <dbReference type="ARBA" id="ARBA00005985"/>
    </source>
</evidence>
<keyword evidence="2" id="KW-0808">Transferase</keyword>
<name>A0AAN9MJ70_PHACN</name>
<dbReference type="AlphaFoldDB" id="A0AAN9MJ70"/>
<keyword evidence="5" id="KW-1185">Reference proteome</keyword>
<comment type="similarity">
    <text evidence="1">Belongs to the UbiA prenyltransferase family.</text>
</comment>
<dbReference type="Proteomes" id="UP001374584">
    <property type="component" value="Unassembled WGS sequence"/>
</dbReference>
<dbReference type="Gene3D" id="1.20.120.1780">
    <property type="entry name" value="UbiA prenyltransferase"/>
    <property type="match status" value="1"/>
</dbReference>
<evidence type="ECO:0000256" key="2">
    <source>
        <dbReference type="ARBA" id="ARBA00022679"/>
    </source>
</evidence>
<dbReference type="PANTHER" id="PTHR43009:SF6">
    <property type="entry name" value="HOMOGENTISATE PHYTYLTRANSFERASE 1, CHLOROPLASTIC"/>
    <property type="match status" value="1"/>
</dbReference>
<reference evidence="4 5" key="1">
    <citation type="submission" date="2024-01" db="EMBL/GenBank/DDBJ databases">
        <title>The genomes of 5 underutilized Papilionoideae crops provide insights into root nodulation and disease resistanc.</title>
        <authorList>
            <person name="Jiang F."/>
        </authorList>
    </citation>
    <scope>NUCLEOTIDE SEQUENCE [LARGE SCALE GENOMIC DNA]</scope>
    <source>
        <strain evidence="4">JINMINGXINNONG_FW02</strain>
        <tissue evidence="4">Leaves</tissue>
    </source>
</reference>
<feature type="transmembrane region" description="Helical" evidence="3">
    <location>
        <begin position="90"/>
        <end position="107"/>
    </location>
</feature>
<dbReference type="GO" id="GO:0016740">
    <property type="term" value="F:transferase activity"/>
    <property type="evidence" value="ECO:0007669"/>
    <property type="project" value="UniProtKB-KW"/>
</dbReference>
<gene>
    <name evidence="4" type="ORF">VNO80_14693</name>
</gene>
<protein>
    <submittedName>
        <fullName evidence="4">Uncharacterized protein</fullName>
    </submittedName>
</protein>
<dbReference type="EMBL" id="JAYMYR010000006">
    <property type="protein sequence ID" value="KAK7355437.1"/>
    <property type="molecule type" value="Genomic_DNA"/>
</dbReference>
<feature type="transmembrane region" description="Helical" evidence="3">
    <location>
        <begin position="127"/>
        <end position="148"/>
    </location>
</feature>
<organism evidence="4 5">
    <name type="scientific">Phaseolus coccineus</name>
    <name type="common">Scarlet runner bean</name>
    <name type="synonym">Phaseolus multiflorus</name>
    <dbReference type="NCBI Taxonomy" id="3886"/>
    <lineage>
        <taxon>Eukaryota</taxon>
        <taxon>Viridiplantae</taxon>
        <taxon>Streptophyta</taxon>
        <taxon>Embryophyta</taxon>
        <taxon>Tracheophyta</taxon>
        <taxon>Spermatophyta</taxon>
        <taxon>Magnoliopsida</taxon>
        <taxon>eudicotyledons</taxon>
        <taxon>Gunneridae</taxon>
        <taxon>Pentapetalae</taxon>
        <taxon>rosids</taxon>
        <taxon>fabids</taxon>
        <taxon>Fabales</taxon>
        <taxon>Fabaceae</taxon>
        <taxon>Papilionoideae</taxon>
        <taxon>50 kb inversion clade</taxon>
        <taxon>NPAAA clade</taxon>
        <taxon>indigoferoid/millettioid clade</taxon>
        <taxon>Phaseoleae</taxon>
        <taxon>Phaseolus</taxon>
    </lineage>
</organism>
<comment type="caution">
    <text evidence="4">The sequence shown here is derived from an EMBL/GenBank/DDBJ whole genome shotgun (WGS) entry which is preliminary data.</text>
</comment>
<keyword evidence="3" id="KW-1133">Transmembrane helix</keyword>
<feature type="transmembrane region" description="Helical" evidence="3">
    <location>
        <begin position="180"/>
        <end position="207"/>
    </location>
</feature>
<keyword evidence="3" id="KW-0812">Transmembrane</keyword>
<evidence type="ECO:0000256" key="3">
    <source>
        <dbReference type="SAM" id="Phobius"/>
    </source>
</evidence>
<proteinExistence type="inferred from homology"/>